<dbReference type="EMBL" id="CP000852">
    <property type="protein sequence ID" value="ABW02540.1"/>
    <property type="molecule type" value="Genomic_DNA"/>
</dbReference>
<sequence>MLPLVVNIDELRKHRQMIEELHSAIKVKPISINWSIVNTISKALPTKSDEKKIIIKGGRRSFKVDDVEVIIADTVSIVNNYMSIYSTYAVNVMRISRVIENIVDSNKSLIYIDPFAGTAIIILNHPTNVTLADAKSLKNTIDSLTILNAGYSEKSEAPVTQFDFKIDVMPILKSLSSKSDSVYIDVDDDVYYIIKKYMRHEG</sequence>
<evidence type="ECO:0000313" key="2">
    <source>
        <dbReference type="Proteomes" id="UP000001137"/>
    </source>
</evidence>
<dbReference type="Proteomes" id="UP000001137">
    <property type="component" value="Chromosome"/>
</dbReference>
<dbReference type="RefSeq" id="WP_012186759.1">
    <property type="nucleotide sequence ID" value="NC_009954.1"/>
</dbReference>
<name>A8MAG3_CALMQ</name>
<gene>
    <name evidence="1" type="ordered locus">Cmaq_1717</name>
</gene>
<organism evidence="1 2">
    <name type="scientific">Caldivirga maquilingensis (strain ATCC 700844 / DSM 13496 / JCM 10307 / IC-167)</name>
    <dbReference type="NCBI Taxonomy" id="397948"/>
    <lineage>
        <taxon>Archaea</taxon>
        <taxon>Thermoproteota</taxon>
        <taxon>Thermoprotei</taxon>
        <taxon>Thermoproteales</taxon>
        <taxon>Thermoproteaceae</taxon>
        <taxon>Caldivirga</taxon>
    </lineage>
</organism>
<protein>
    <submittedName>
        <fullName evidence="1">Uncharacterized protein</fullName>
    </submittedName>
</protein>
<evidence type="ECO:0000313" key="1">
    <source>
        <dbReference type="EMBL" id="ABW02540.1"/>
    </source>
</evidence>
<dbReference type="GeneID" id="5709416"/>
<dbReference type="STRING" id="397948.Cmaq_1717"/>
<proteinExistence type="predicted"/>
<accession>A8MAG3</accession>
<keyword evidence="2" id="KW-1185">Reference proteome</keyword>
<dbReference type="HOGENOM" id="CLU_1352082_0_0_2"/>
<dbReference type="AlphaFoldDB" id="A8MAG3"/>
<dbReference type="KEGG" id="cma:Cmaq_1717"/>
<reference evidence="1 2" key="1">
    <citation type="submission" date="2007-10" db="EMBL/GenBank/DDBJ databases">
        <title>Complete sequence of Caldivirga maquilingensis IC-167.</title>
        <authorList>
            <consortium name="US DOE Joint Genome Institute"/>
            <person name="Copeland A."/>
            <person name="Lucas S."/>
            <person name="Lapidus A."/>
            <person name="Barry K."/>
            <person name="Glavina del Rio T."/>
            <person name="Dalin E."/>
            <person name="Tice H."/>
            <person name="Pitluck S."/>
            <person name="Saunders E."/>
            <person name="Brettin T."/>
            <person name="Bruce D."/>
            <person name="Detter J.C."/>
            <person name="Han C."/>
            <person name="Schmutz J."/>
            <person name="Larimer F."/>
            <person name="Land M."/>
            <person name="Hauser L."/>
            <person name="Kyrpides N."/>
            <person name="Ivanova N."/>
            <person name="Biddle J.F."/>
            <person name="Zhang Z."/>
            <person name="Fitz-Gibbon S.T."/>
            <person name="Lowe T.M."/>
            <person name="Saltikov C."/>
            <person name="House C.H."/>
            <person name="Richardson P."/>
        </authorList>
    </citation>
    <scope>NUCLEOTIDE SEQUENCE [LARGE SCALE GENOMIC DNA]</scope>
    <source>
        <strain evidence="2">ATCC 700844 / DSM 13496 / JCM 10307 / IC-167</strain>
    </source>
</reference>
<dbReference type="OrthoDB" id="384982at2157"/>